<dbReference type="InterPro" id="IPR015168">
    <property type="entry name" value="SsuA/THI5"/>
</dbReference>
<dbReference type="STRING" id="631454.N177_0366"/>
<proteinExistence type="predicted"/>
<feature type="signal peptide" evidence="1">
    <location>
        <begin position="1"/>
        <end position="19"/>
    </location>
</feature>
<dbReference type="EMBL" id="AWXZ01000011">
    <property type="protein sequence ID" value="ESR27056.1"/>
    <property type="molecule type" value="Genomic_DNA"/>
</dbReference>
<comment type="caution">
    <text evidence="3">The sequence shown here is derived from an EMBL/GenBank/DDBJ whole genome shotgun (WGS) entry which is preliminary data.</text>
</comment>
<dbReference type="eggNOG" id="COG0715">
    <property type="taxonomic scope" value="Bacteria"/>
</dbReference>
<dbReference type="Gene3D" id="3.40.190.10">
    <property type="entry name" value="Periplasmic binding protein-like II"/>
    <property type="match status" value="2"/>
</dbReference>
<dbReference type="PATRIC" id="fig|631454.5.peg.359"/>
<dbReference type="OrthoDB" id="5348911at2"/>
<evidence type="ECO:0000313" key="3">
    <source>
        <dbReference type="EMBL" id="ESR27056.1"/>
    </source>
</evidence>
<evidence type="ECO:0000256" key="1">
    <source>
        <dbReference type="SAM" id="SignalP"/>
    </source>
</evidence>
<dbReference type="PANTHER" id="PTHR31528">
    <property type="entry name" value="4-AMINO-5-HYDROXYMETHYL-2-METHYLPYRIMIDINE PHOSPHATE SYNTHASE THI11-RELATED"/>
    <property type="match status" value="1"/>
</dbReference>
<feature type="domain" description="SsuA/THI5-like" evidence="2">
    <location>
        <begin position="48"/>
        <end position="259"/>
    </location>
</feature>
<evidence type="ECO:0000313" key="4">
    <source>
        <dbReference type="Proteomes" id="UP000017819"/>
    </source>
</evidence>
<keyword evidence="1" id="KW-0732">Signal</keyword>
<sequence>MNPWHALFGLALLASPAVAQEQATDSAGEIAPSQVQERLTVLLDWFVNPDHAPLVVAQEKGLFEHRGLTVELVPPADPSAPPRLVSAGEADIAISYQPNLYLQVKEGLPLTWIGTLIETPLNTLVVLDDSEVQTLADLQGKTVGFSVGGFEDALLGMMLESAELSLDDVELVNVNFSLSPSLYAGRVDAVIGAFRNFELNQMEIDGQPGRAFYPEEHGVPVYDELILVTRHELKDDPRLPKFLSAIEEATIWLTNHPEEGWELFLKAHPDLDDELNRRAWFDTLPRFAKRPAALDRGRYEAFAQFMKERGLIDEVPPLEEYTTVVR</sequence>
<protein>
    <submittedName>
        <fullName evidence="3">Hydroxymethylpyrimidine ABC transporter, substrate-binding component</fullName>
    </submittedName>
</protein>
<dbReference type="InterPro" id="IPR027939">
    <property type="entry name" value="NMT1/THI5"/>
</dbReference>
<dbReference type="AlphaFoldDB" id="V4RM11"/>
<dbReference type="GO" id="GO:0009228">
    <property type="term" value="P:thiamine biosynthetic process"/>
    <property type="evidence" value="ECO:0007669"/>
    <property type="project" value="InterPro"/>
</dbReference>
<gene>
    <name evidence="3" type="ORF">N177_0366</name>
</gene>
<evidence type="ECO:0000259" key="2">
    <source>
        <dbReference type="Pfam" id="PF09084"/>
    </source>
</evidence>
<dbReference type="RefSeq" id="WP_023430518.1">
    <property type="nucleotide sequence ID" value="NZ_AWXZ01000011.1"/>
</dbReference>
<dbReference type="SUPFAM" id="SSF53850">
    <property type="entry name" value="Periplasmic binding protein-like II"/>
    <property type="match status" value="1"/>
</dbReference>
<dbReference type="PANTHER" id="PTHR31528:SF3">
    <property type="entry name" value="THIAMINE BIOSYNTHESIS PROTEIN HI_0357-RELATED"/>
    <property type="match status" value="1"/>
</dbReference>
<feature type="chain" id="PRO_5004728678" evidence="1">
    <location>
        <begin position="20"/>
        <end position="326"/>
    </location>
</feature>
<organism evidence="3 4">
    <name type="scientific">Lutibaculum baratangense AMV1</name>
    <dbReference type="NCBI Taxonomy" id="631454"/>
    <lineage>
        <taxon>Bacteria</taxon>
        <taxon>Pseudomonadati</taxon>
        <taxon>Pseudomonadota</taxon>
        <taxon>Alphaproteobacteria</taxon>
        <taxon>Hyphomicrobiales</taxon>
        <taxon>Tepidamorphaceae</taxon>
        <taxon>Lutibaculum</taxon>
    </lineage>
</organism>
<dbReference type="Proteomes" id="UP000017819">
    <property type="component" value="Unassembled WGS sequence"/>
</dbReference>
<name>V4RM11_9HYPH</name>
<keyword evidence="4" id="KW-1185">Reference proteome</keyword>
<reference evidence="3 4" key="1">
    <citation type="journal article" date="2014" name="Genome Announc.">
        <title>Draft Genome Sequence of Lutibaculum baratangense Strain AMV1T, Isolated from a Mud Volcano in Andamans, India.</title>
        <authorList>
            <person name="Singh A."/>
            <person name="Sreenivas A."/>
            <person name="Sathyanarayana Reddy G."/>
            <person name="Pinnaka A.K."/>
            <person name="Shivaji S."/>
        </authorList>
    </citation>
    <scope>NUCLEOTIDE SEQUENCE [LARGE SCALE GENOMIC DNA]</scope>
    <source>
        <strain evidence="3 4">AMV1</strain>
    </source>
</reference>
<dbReference type="Pfam" id="PF09084">
    <property type="entry name" value="NMT1"/>
    <property type="match status" value="1"/>
</dbReference>
<accession>V4RM11</accession>